<dbReference type="EMBL" id="JARJLG010000190">
    <property type="protein sequence ID" value="KAJ7730486.1"/>
    <property type="molecule type" value="Genomic_DNA"/>
</dbReference>
<dbReference type="Proteomes" id="UP001215280">
    <property type="component" value="Unassembled WGS sequence"/>
</dbReference>
<gene>
    <name evidence="1" type="ORF">DFH07DRAFT_1065987</name>
</gene>
<keyword evidence="2" id="KW-1185">Reference proteome</keyword>
<accession>A0AAD7HYY3</accession>
<evidence type="ECO:0000313" key="1">
    <source>
        <dbReference type="EMBL" id="KAJ7730486.1"/>
    </source>
</evidence>
<organism evidence="1 2">
    <name type="scientific">Mycena maculata</name>
    <dbReference type="NCBI Taxonomy" id="230809"/>
    <lineage>
        <taxon>Eukaryota</taxon>
        <taxon>Fungi</taxon>
        <taxon>Dikarya</taxon>
        <taxon>Basidiomycota</taxon>
        <taxon>Agaricomycotina</taxon>
        <taxon>Agaricomycetes</taxon>
        <taxon>Agaricomycetidae</taxon>
        <taxon>Agaricales</taxon>
        <taxon>Marasmiineae</taxon>
        <taxon>Mycenaceae</taxon>
        <taxon>Mycena</taxon>
    </lineage>
</organism>
<proteinExistence type="predicted"/>
<reference evidence="1" key="1">
    <citation type="submission" date="2023-03" db="EMBL/GenBank/DDBJ databases">
        <title>Massive genome expansion in bonnet fungi (Mycena s.s.) driven by repeated elements and novel gene families across ecological guilds.</title>
        <authorList>
            <consortium name="Lawrence Berkeley National Laboratory"/>
            <person name="Harder C.B."/>
            <person name="Miyauchi S."/>
            <person name="Viragh M."/>
            <person name="Kuo A."/>
            <person name="Thoen E."/>
            <person name="Andreopoulos B."/>
            <person name="Lu D."/>
            <person name="Skrede I."/>
            <person name="Drula E."/>
            <person name="Henrissat B."/>
            <person name="Morin E."/>
            <person name="Kohler A."/>
            <person name="Barry K."/>
            <person name="LaButti K."/>
            <person name="Morin E."/>
            <person name="Salamov A."/>
            <person name="Lipzen A."/>
            <person name="Mereny Z."/>
            <person name="Hegedus B."/>
            <person name="Baldrian P."/>
            <person name="Stursova M."/>
            <person name="Weitz H."/>
            <person name="Taylor A."/>
            <person name="Grigoriev I.V."/>
            <person name="Nagy L.G."/>
            <person name="Martin F."/>
            <person name="Kauserud H."/>
        </authorList>
    </citation>
    <scope>NUCLEOTIDE SEQUENCE</scope>
    <source>
        <strain evidence="1">CBHHK188m</strain>
    </source>
</reference>
<evidence type="ECO:0000313" key="2">
    <source>
        <dbReference type="Proteomes" id="UP001215280"/>
    </source>
</evidence>
<sequence length="117" mass="13057">MSSSYDADNACYGHILSRKSISLQRDTFFFANRQFMVELLLGVNQKFTPMTCARLNCWLNILSACNGPLEVVVCAVEVEVVGVMGYIMKPSGAFFDQEPLPPGNYGIYFNHTFPSQS</sequence>
<comment type="caution">
    <text evidence="1">The sequence shown here is derived from an EMBL/GenBank/DDBJ whole genome shotgun (WGS) entry which is preliminary data.</text>
</comment>
<dbReference type="AlphaFoldDB" id="A0AAD7HYY3"/>
<protein>
    <submittedName>
        <fullName evidence="1">Uncharacterized protein</fullName>
    </submittedName>
</protein>
<name>A0AAD7HYY3_9AGAR</name>